<sequence>MAGARGDNGSNSNRVNPPRDSVSTDEHVSDKKPTTVVTKKEKLKRHWKRFWWWYLITLIVLLAILLPIFFKIIIPKIVQNIVTGQSVPINSGALQALSPTKLNMTLNTSLDTPLGVKIDPTYLNLYNKNTSDFSPFLKLRLPEQHVHHKTEVLITNQTVTVTNETELLLWFNQFFDLPRVQLSIKADTNVHLGALKYTPELDKTIQIPSLNYLNGFGVSDMQFVFPPRNGKNMKGHLNIPNSGALTLGLGNLTFNLMSGKTRLGLVDIYDLQLRPGNNTPPFDGNFFFDELVPNLAQILDGQKAALAQGNIEFNATGNATVVDGKHVKYIEGVLNTKHIRFTIPVISILSDVVSAMLGGGSDSLFDIFGEAIGNTTLIEHLLDHWDTDNSDESELTTRTVKPKSKKRSWMWSALRLGLRRKI</sequence>
<dbReference type="InterPro" id="IPR022185">
    <property type="entry name" value="DUF3712"/>
</dbReference>
<organism evidence="3 4">
    <name type="scientific">Thelonectria olida</name>
    <dbReference type="NCBI Taxonomy" id="1576542"/>
    <lineage>
        <taxon>Eukaryota</taxon>
        <taxon>Fungi</taxon>
        <taxon>Dikarya</taxon>
        <taxon>Ascomycota</taxon>
        <taxon>Pezizomycotina</taxon>
        <taxon>Sordariomycetes</taxon>
        <taxon>Hypocreomycetidae</taxon>
        <taxon>Hypocreales</taxon>
        <taxon>Nectriaceae</taxon>
        <taxon>Thelonectria</taxon>
    </lineage>
</organism>
<dbReference type="AlphaFoldDB" id="A0A9P8VU32"/>
<evidence type="ECO:0000256" key="2">
    <source>
        <dbReference type="SAM" id="Phobius"/>
    </source>
</evidence>
<gene>
    <name evidence="3" type="ORF">B0T10DRAFT_413042</name>
</gene>
<dbReference type="InterPro" id="IPR046368">
    <property type="entry name" value="Tag1"/>
</dbReference>
<feature type="region of interest" description="Disordered" evidence="1">
    <location>
        <begin position="1"/>
        <end position="35"/>
    </location>
</feature>
<dbReference type="PANTHER" id="PTHR35895:SF2">
    <property type="match status" value="1"/>
</dbReference>
<dbReference type="PANTHER" id="PTHR35895">
    <property type="entry name" value="CHROMOSOME 16, WHOLE GENOME SHOTGUN SEQUENCE"/>
    <property type="match status" value="1"/>
</dbReference>
<name>A0A9P8VU32_9HYPO</name>
<accession>A0A9P8VU32</accession>
<dbReference type="OrthoDB" id="10039566at2759"/>
<keyword evidence="2" id="KW-1133">Transmembrane helix</keyword>
<reference evidence="3 4" key="1">
    <citation type="journal article" date="2021" name="Nat. Commun.">
        <title>Genetic determinants of endophytism in the Arabidopsis root mycobiome.</title>
        <authorList>
            <person name="Mesny F."/>
            <person name="Miyauchi S."/>
            <person name="Thiergart T."/>
            <person name="Pickel B."/>
            <person name="Atanasova L."/>
            <person name="Karlsson M."/>
            <person name="Huettel B."/>
            <person name="Barry K.W."/>
            <person name="Haridas S."/>
            <person name="Chen C."/>
            <person name="Bauer D."/>
            <person name="Andreopoulos W."/>
            <person name="Pangilinan J."/>
            <person name="LaButti K."/>
            <person name="Riley R."/>
            <person name="Lipzen A."/>
            <person name="Clum A."/>
            <person name="Drula E."/>
            <person name="Henrissat B."/>
            <person name="Kohler A."/>
            <person name="Grigoriev I.V."/>
            <person name="Martin F.M."/>
            <person name="Hacquard S."/>
        </authorList>
    </citation>
    <scope>NUCLEOTIDE SEQUENCE [LARGE SCALE GENOMIC DNA]</scope>
    <source>
        <strain evidence="3 4">MPI-CAGE-CH-0241</strain>
    </source>
</reference>
<keyword evidence="4" id="KW-1185">Reference proteome</keyword>
<evidence type="ECO:0000313" key="4">
    <source>
        <dbReference type="Proteomes" id="UP000777438"/>
    </source>
</evidence>
<protein>
    <submittedName>
        <fullName evidence="3">Uncharacterized protein</fullName>
    </submittedName>
</protein>
<comment type="caution">
    <text evidence="3">The sequence shown here is derived from an EMBL/GenBank/DDBJ whole genome shotgun (WGS) entry which is preliminary data.</text>
</comment>
<keyword evidence="2" id="KW-0812">Transmembrane</keyword>
<dbReference type="Pfam" id="PF12505">
    <property type="entry name" value="DUF3712"/>
    <property type="match status" value="1"/>
</dbReference>
<dbReference type="Proteomes" id="UP000777438">
    <property type="component" value="Unassembled WGS sequence"/>
</dbReference>
<dbReference type="EMBL" id="JAGPYM010000029">
    <property type="protein sequence ID" value="KAH6879514.1"/>
    <property type="molecule type" value="Genomic_DNA"/>
</dbReference>
<feature type="compositionally biased region" description="Basic and acidic residues" evidence="1">
    <location>
        <begin position="22"/>
        <end position="33"/>
    </location>
</feature>
<proteinExistence type="predicted"/>
<keyword evidence="2" id="KW-0472">Membrane</keyword>
<evidence type="ECO:0000256" key="1">
    <source>
        <dbReference type="SAM" id="MobiDB-lite"/>
    </source>
</evidence>
<feature type="transmembrane region" description="Helical" evidence="2">
    <location>
        <begin position="50"/>
        <end position="70"/>
    </location>
</feature>
<dbReference type="GO" id="GO:0000329">
    <property type="term" value="C:fungal-type vacuole membrane"/>
    <property type="evidence" value="ECO:0007669"/>
    <property type="project" value="InterPro"/>
</dbReference>
<evidence type="ECO:0000313" key="3">
    <source>
        <dbReference type="EMBL" id="KAH6879514.1"/>
    </source>
</evidence>